<dbReference type="InterPro" id="IPR051323">
    <property type="entry name" value="AtsK-like"/>
</dbReference>
<keyword evidence="4" id="KW-0223">Dioxygenase</keyword>
<name>A0A8E0V0J6_9EURO</name>
<accession>A0A8E0V0J6</accession>
<dbReference type="SUPFAM" id="SSF51197">
    <property type="entry name" value="Clavaminate synthase-like"/>
    <property type="match status" value="1"/>
</dbReference>
<dbReference type="PANTHER" id="PTHR30468">
    <property type="entry name" value="ALPHA-KETOGLUTARATE-DEPENDENT SULFONATE DIOXYGENASE"/>
    <property type="match status" value="1"/>
</dbReference>
<dbReference type="AlphaFoldDB" id="A0A8E0V0J6"/>
<dbReference type="InterPro" id="IPR003819">
    <property type="entry name" value="TauD/TfdA-like"/>
</dbReference>
<comment type="caution">
    <text evidence="8">The sequence shown here is derived from an EMBL/GenBank/DDBJ whole genome shotgun (WGS) entry which is preliminary data.</text>
</comment>
<evidence type="ECO:0000259" key="7">
    <source>
        <dbReference type="Pfam" id="PF02668"/>
    </source>
</evidence>
<dbReference type="GeneID" id="66992763"/>
<gene>
    <name evidence="8" type="ORF">Aud_005287</name>
</gene>
<dbReference type="PANTHER" id="PTHR30468:SF10">
    <property type="entry name" value="TAUD_TFDA-LIKE DOMAIN-CONTAINING PROTEIN"/>
    <property type="match status" value="1"/>
</dbReference>
<sequence length="364" mass="41210">MDEQQFKQDHNRHYRYIHLKSWQLDQPRRTDSTTAEYRVSGRFQPRHGDLSDWERAVKGARNIVEAFSALPTQTSAFATLPSWAIAERGVVFFRAQGNLTNDLRKELILRMGDLTGRPSGHGLHIHPVTDDAREFGDADPQISTKTRRAARRSTRDSTTRRWRLDISSEKAPRTFQLAPGQLPTAAGDTLWASGYEIYNRISRFYRAFLETLTATDAGVGFQKVGAVGQVPAVREGARGAGECGRGIVGCPSRCQDKSDRRVEVDFPIDQWKTSRESANMLQWFHDMITYGHDLQVRFKWNQPNDIAIWDNRRAFHTATGDHEGFGPRSGNRAVGVGKIPYFGPASKSRREDLGIEDNLAPCHW</sequence>
<keyword evidence="5" id="KW-0560">Oxidoreductase</keyword>
<evidence type="ECO:0000256" key="3">
    <source>
        <dbReference type="ARBA" id="ARBA00022723"/>
    </source>
</evidence>
<dbReference type="GO" id="GO:0016706">
    <property type="term" value="F:2-oxoglutarate-dependent dioxygenase activity"/>
    <property type="evidence" value="ECO:0007669"/>
    <property type="project" value="TreeGrafter"/>
</dbReference>
<dbReference type="InterPro" id="IPR042098">
    <property type="entry name" value="TauD-like_sf"/>
</dbReference>
<dbReference type="RefSeq" id="XP_043146151.1">
    <property type="nucleotide sequence ID" value="XM_043290216.1"/>
</dbReference>
<evidence type="ECO:0000256" key="5">
    <source>
        <dbReference type="ARBA" id="ARBA00023002"/>
    </source>
</evidence>
<reference evidence="8" key="1">
    <citation type="journal article" date="2015" name="Genome Announc.">
        <title>Draft Genome Sequence of the Pathogenic Filamentous Fungus Aspergillus udagawae Strain IFM 46973T.</title>
        <authorList>
            <person name="Kusuya Y."/>
            <person name="Takahashi-Nakaguchi A."/>
            <person name="Takahashi H."/>
            <person name="Yaguchi T."/>
        </authorList>
    </citation>
    <scope>NUCLEOTIDE SEQUENCE</scope>
    <source>
        <strain evidence="8">IFM 46973</strain>
    </source>
</reference>
<dbReference type="Proteomes" id="UP000036893">
    <property type="component" value="Unassembled WGS sequence"/>
</dbReference>
<evidence type="ECO:0000313" key="8">
    <source>
        <dbReference type="EMBL" id="GIC88885.1"/>
    </source>
</evidence>
<dbReference type="EMBL" id="BBXM02000003">
    <property type="protein sequence ID" value="GIC88885.1"/>
    <property type="molecule type" value="Genomic_DNA"/>
</dbReference>
<dbReference type="GO" id="GO:0005737">
    <property type="term" value="C:cytoplasm"/>
    <property type="evidence" value="ECO:0007669"/>
    <property type="project" value="TreeGrafter"/>
</dbReference>
<organism evidence="8 9">
    <name type="scientific">Aspergillus udagawae</name>
    <dbReference type="NCBI Taxonomy" id="91492"/>
    <lineage>
        <taxon>Eukaryota</taxon>
        <taxon>Fungi</taxon>
        <taxon>Dikarya</taxon>
        <taxon>Ascomycota</taxon>
        <taxon>Pezizomycotina</taxon>
        <taxon>Eurotiomycetes</taxon>
        <taxon>Eurotiomycetidae</taxon>
        <taxon>Eurotiales</taxon>
        <taxon>Aspergillaceae</taxon>
        <taxon>Aspergillus</taxon>
        <taxon>Aspergillus subgen. Fumigati</taxon>
    </lineage>
</organism>
<comment type="similarity">
    <text evidence="2">Belongs to the TfdA dioxygenase family.</text>
</comment>
<evidence type="ECO:0000256" key="2">
    <source>
        <dbReference type="ARBA" id="ARBA00005896"/>
    </source>
</evidence>
<evidence type="ECO:0000256" key="6">
    <source>
        <dbReference type="ARBA" id="ARBA00023004"/>
    </source>
</evidence>
<proteinExistence type="inferred from homology"/>
<evidence type="ECO:0000256" key="1">
    <source>
        <dbReference type="ARBA" id="ARBA00001954"/>
    </source>
</evidence>
<evidence type="ECO:0000256" key="4">
    <source>
        <dbReference type="ARBA" id="ARBA00022964"/>
    </source>
</evidence>
<evidence type="ECO:0000313" key="9">
    <source>
        <dbReference type="Proteomes" id="UP000036893"/>
    </source>
</evidence>
<feature type="domain" description="TauD/TfdA-like" evidence="7">
    <location>
        <begin position="84"/>
        <end position="324"/>
    </location>
</feature>
<reference evidence="8" key="2">
    <citation type="submission" date="2021-01" db="EMBL/GenBank/DDBJ databases">
        <title>Pan-genome distribution and transcriptional activeness of fungal secondary metabolism genes in Aspergillus section Fumigati.</title>
        <authorList>
            <person name="Takahashi H."/>
            <person name="Umemura M."/>
            <person name="Ninomiya A."/>
            <person name="Kusuya Y."/>
            <person name="Urayama S."/>
            <person name="Shimizu M."/>
            <person name="Watanabe A."/>
            <person name="Kamei K."/>
            <person name="Yaguchi T."/>
            <person name="Hagiwara D."/>
        </authorList>
    </citation>
    <scope>NUCLEOTIDE SEQUENCE</scope>
    <source>
        <strain evidence="8">IFM 46973</strain>
    </source>
</reference>
<keyword evidence="6" id="KW-0408">Iron</keyword>
<protein>
    <recommendedName>
        <fullName evidence="7">TauD/TfdA-like domain-containing protein</fullName>
    </recommendedName>
</protein>
<comment type="cofactor">
    <cofactor evidence="1">
        <name>Fe(2+)</name>
        <dbReference type="ChEBI" id="CHEBI:29033"/>
    </cofactor>
</comment>
<keyword evidence="3" id="KW-0479">Metal-binding</keyword>
<dbReference type="GO" id="GO:0046872">
    <property type="term" value="F:metal ion binding"/>
    <property type="evidence" value="ECO:0007669"/>
    <property type="project" value="UniProtKB-KW"/>
</dbReference>
<dbReference type="Pfam" id="PF02668">
    <property type="entry name" value="TauD"/>
    <property type="match status" value="1"/>
</dbReference>
<dbReference type="Gene3D" id="3.60.130.10">
    <property type="entry name" value="Clavaminate synthase-like"/>
    <property type="match status" value="1"/>
</dbReference>